<protein>
    <submittedName>
        <fullName evidence="1">Uncharacterized protein</fullName>
    </submittedName>
</protein>
<feature type="non-terminal residue" evidence="1">
    <location>
        <position position="1"/>
    </location>
</feature>
<accession>A0A5J9U4F5</accession>
<dbReference type="Proteomes" id="UP000324897">
    <property type="component" value="Chromosome 7"/>
</dbReference>
<evidence type="ECO:0000313" key="2">
    <source>
        <dbReference type="Proteomes" id="UP000324897"/>
    </source>
</evidence>
<dbReference type="Gramene" id="TVU18533">
    <property type="protein sequence ID" value="TVU18533"/>
    <property type="gene ID" value="EJB05_34638"/>
</dbReference>
<reference evidence="1 2" key="1">
    <citation type="journal article" date="2019" name="Sci. Rep.">
        <title>A high-quality genome of Eragrostis curvula grass provides insights into Poaceae evolution and supports new strategies to enhance forage quality.</title>
        <authorList>
            <person name="Carballo J."/>
            <person name="Santos B.A.C.M."/>
            <person name="Zappacosta D."/>
            <person name="Garbus I."/>
            <person name="Selva J.P."/>
            <person name="Gallo C.A."/>
            <person name="Diaz A."/>
            <person name="Albertini E."/>
            <person name="Caccamo M."/>
            <person name="Echenique V."/>
        </authorList>
    </citation>
    <scope>NUCLEOTIDE SEQUENCE [LARGE SCALE GENOMIC DNA]</scope>
    <source>
        <strain evidence="2">cv. Victoria</strain>
        <tissue evidence="1">Leaf</tissue>
    </source>
</reference>
<dbReference type="AlphaFoldDB" id="A0A5J9U4F5"/>
<sequence>MAYGHWINILGVVNGHANLPNGENEVSCSLEQMRGDHDKSCCDGELKVEQEPMLTSSELDGCFQP</sequence>
<organism evidence="1 2">
    <name type="scientific">Eragrostis curvula</name>
    <name type="common">weeping love grass</name>
    <dbReference type="NCBI Taxonomy" id="38414"/>
    <lineage>
        <taxon>Eukaryota</taxon>
        <taxon>Viridiplantae</taxon>
        <taxon>Streptophyta</taxon>
        <taxon>Embryophyta</taxon>
        <taxon>Tracheophyta</taxon>
        <taxon>Spermatophyta</taxon>
        <taxon>Magnoliopsida</taxon>
        <taxon>Liliopsida</taxon>
        <taxon>Poales</taxon>
        <taxon>Poaceae</taxon>
        <taxon>PACMAD clade</taxon>
        <taxon>Chloridoideae</taxon>
        <taxon>Eragrostideae</taxon>
        <taxon>Eragrostidinae</taxon>
        <taxon>Eragrostis</taxon>
    </lineage>
</organism>
<keyword evidence="2" id="KW-1185">Reference proteome</keyword>
<dbReference type="EMBL" id="RWGY01000029">
    <property type="protein sequence ID" value="TVU18533.1"/>
    <property type="molecule type" value="Genomic_DNA"/>
</dbReference>
<comment type="caution">
    <text evidence="1">The sequence shown here is derived from an EMBL/GenBank/DDBJ whole genome shotgun (WGS) entry which is preliminary data.</text>
</comment>
<gene>
    <name evidence="1" type="ORF">EJB05_34638</name>
</gene>
<proteinExistence type="predicted"/>
<name>A0A5J9U4F5_9POAL</name>
<evidence type="ECO:0000313" key="1">
    <source>
        <dbReference type="EMBL" id="TVU18533.1"/>
    </source>
</evidence>